<comment type="caution">
    <text evidence="2">The sequence shown here is derived from an EMBL/GenBank/DDBJ whole genome shotgun (WGS) entry which is preliminary data.</text>
</comment>
<gene>
    <name evidence="2" type="ORF">B0J12DRAFT_696249</name>
</gene>
<dbReference type="Proteomes" id="UP000774617">
    <property type="component" value="Unassembled WGS sequence"/>
</dbReference>
<proteinExistence type="predicted"/>
<accession>A0ABQ8GN95</accession>
<feature type="region of interest" description="Disordered" evidence="1">
    <location>
        <begin position="70"/>
        <end position="102"/>
    </location>
</feature>
<sequence>MLRTWMVVVVVVVVVVVETRVMRLAVVSGIRTRPASNKRASPAAENTAGGWMYATSSSWYDGGIRAPERLRRDYEQQLPRAPLSDHDNQAKPHPDPCVSVGSHPSCRGDIALTVRVNEPSAQLLPEAWAHSAVTTQSTRQERRQYHGTSDSR</sequence>
<evidence type="ECO:0008006" key="4">
    <source>
        <dbReference type="Google" id="ProtNLM"/>
    </source>
</evidence>
<evidence type="ECO:0000313" key="3">
    <source>
        <dbReference type="Proteomes" id="UP000774617"/>
    </source>
</evidence>
<reference evidence="2 3" key="1">
    <citation type="journal article" date="2021" name="Nat. Commun.">
        <title>Genetic determinants of endophytism in the Arabidopsis root mycobiome.</title>
        <authorList>
            <person name="Mesny F."/>
            <person name="Miyauchi S."/>
            <person name="Thiergart T."/>
            <person name="Pickel B."/>
            <person name="Atanasova L."/>
            <person name="Karlsson M."/>
            <person name="Huettel B."/>
            <person name="Barry K.W."/>
            <person name="Haridas S."/>
            <person name="Chen C."/>
            <person name="Bauer D."/>
            <person name="Andreopoulos W."/>
            <person name="Pangilinan J."/>
            <person name="LaButti K."/>
            <person name="Riley R."/>
            <person name="Lipzen A."/>
            <person name="Clum A."/>
            <person name="Drula E."/>
            <person name="Henrissat B."/>
            <person name="Kohler A."/>
            <person name="Grigoriev I.V."/>
            <person name="Martin F.M."/>
            <person name="Hacquard S."/>
        </authorList>
    </citation>
    <scope>NUCLEOTIDE SEQUENCE [LARGE SCALE GENOMIC DNA]</scope>
    <source>
        <strain evidence="2 3">MPI-SDFR-AT-0080</strain>
    </source>
</reference>
<feature type="compositionally biased region" description="Basic and acidic residues" evidence="1">
    <location>
        <begin position="139"/>
        <end position="152"/>
    </location>
</feature>
<keyword evidence="3" id="KW-1185">Reference proteome</keyword>
<evidence type="ECO:0000256" key="1">
    <source>
        <dbReference type="SAM" id="MobiDB-lite"/>
    </source>
</evidence>
<feature type="region of interest" description="Disordered" evidence="1">
    <location>
        <begin position="130"/>
        <end position="152"/>
    </location>
</feature>
<dbReference type="EMBL" id="JAGTJR010000005">
    <property type="protein sequence ID" value="KAH7060922.1"/>
    <property type="molecule type" value="Genomic_DNA"/>
</dbReference>
<feature type="compositionally biased region" description="Basic and acidic residues" evidence="1">
    <location>
        <begin position="83"/>
        <end position="94"/>
    </location>
</feature>
<evidence type="ECO:0000313" key="2">
    <source>
        <dbReference type="EMBL" id="KAH7060922.1"/>
    </source>
</evidence>
<organism evidence="2 3">
    <name type="scientific">Macrophomina phaseolina</name>
    <dbReference type="NCBI Taxonomy" id="35725"/>
    <lineage>
        <taxon>Eukaryota</taxon>
        <taxon>Fungi</taxon>
        <taxon>Dikarya</taxon>
        <taxon>Ascomycota</taxon>
        <taxon>Pezizomycotina</taxon>
        <taxon>Dothideomycetes</taxon>
        <taxon>Dothideomycetes incertae sedis</taxon>
        <taxon>Botryosphaeriales</taxon>
        <taxon>Botryosphaeriaceae</taxon>
        <taxon>Macrophomina</taxon>
    </lineage>
</organism>
<protein>
    <recommendedName>
        <fullName evidence="4">Secreted protein</fullName>
    </recommendedName>
</protein>
<name>A0ABQ8GN95_9PEZI</name>